<keyword evidence="2" id="KW-1185">Reference proteome</keyword>
<proteinExistence type="predicted"/>
<gene>
    <name evidence="1" type="ORF">CALMAC_LOCUS925</name>
</gene>
<name>A0A653BH00_CALMS</name>
<sequence length="10" mass="1190">MHRQMCGQIS</sequence>
<protein>
    <submittedName>
        <fullName evidence="1">Uncharacterized protein</fullName>
    </submittedName>
</protein>
<evidence type="ECO:0000313" key="2">
    <source>
        <dbReference type="Proteomes" id="UP000410492"/>
    </source>
</evidence>
<reference evidence="1 2" key="1">
    <citation type="submission" date="2019-01" db="EMBL/GenBank/DDBJ databases">
        <authorList>
            <person name="Sayadi A."/>
        </authorList>
    </citation>
    <scope>NUCLEOTIDE SEQUENCE [LARGE SCALE GENOMIC DNA]</scope>
</reference>
<accession>A0A653BH00</accession>
<evidence type="ECO:0000313" key="1">
    <source>
        <dbReference type="EMBL" id="VEN34860.1"/>
    </source>
</evidence>
<organism evidence="1 2">
    <name type="scientific">Callosobruchus maculatus</name>
    <name type="common">Southern cowpea weevil</name>
    <name type="synonym">Pulse bruchid</name>
    <dbReference type="NCBI Taxonomy" id="64391"/>
    <lineage>
        <taxon>Eukaryota</taxon>
        <taxon>Metazoa</taxon>
        <taxon>Ecdysozoa</taxon>
        <taxon>Arthropoda</taxon>
        <taxon>Hexapoda</taxon>
        <taxon>Insecta</taxon>
        <taxon>Pterygota</taxon>
        <taxon>Neoptera</taxon>
        <taxon>Endopterygota</taxon>
        <taxon>Coleoptera</taxon>
        <taxon>Polyphaga</taxon>
        <taxon>Cucujiformia</taxon>
        <taxon>Chrysomeloidea</taxon>
        <taxon>Chrysomelidae</taxon>
        <taxon>Bruchinae</taxon>
        <taxon>Bruchini</taxon>
        <taxon>Callosobruchus</taxon>
    </lineage>
</organism>
<dbReference type="Proteomes" id="UP000410492">
    <property type="component" value="Unassembled WGS sequence"/>
</dbReference>
<dbReference type="EMBL" id="CAACVG010001032">
    <property type="protein sequence ID" value="VEN34860.1"/>
    <property type="molecule type" value="Genomic_DNA"/>
</dbReference>